<name>A0ABS6U160_STRHA</name>
<evidence type="ECO:0000313" key="2">
    <source>
        <dbReference type="Proteomes" id="UP000735541"/>
    </source>
</evidence>
<proteinExistence type="predicted"/>
<keyword evidence="2" id="KW-1185">Reference proteome</keyword>
<accession>A0ABS6U160</accession>
<organism evidence="1 2">
    <name type="scientific">Streptomyces halstedii</name>
    <dbReference type="NCBI Taxonomy" id="1944"/>
    <lineage>
        <taxon>Bacteria</taxon>
        <taxon>Bacillati</taxon>
        <taxon>Actinomycetota</taxon>
        <taxon>Actinomycetes</taxon>
        <taxon>Kitasatosporales</taxon>
        <taxon>Streptomycetaceae</taxon>
        <taxon>Streptomyces</taxon>
    </lineage>
</organism>
<dbReference type="RefSeq" id="WP_228873871.1">
    <property type="nucleotide sequence ID" value="NZ_JAHUVW010000004.1"/>
</dbReference>
<evidence type="ECO:0008006" key="3">
    <source>
        <dbReference type="Google" id="ProtNLM"/>
    </source>
</evidence>
<protein>
    <recommendedName>
        <fullName evidence="3">MarR family transcriptional regulator</fullName>
    </recommendedName>
</protein>
<gene>
    <name evidence="1" type="ORF">STHAL_32430</name>
</gene>
<sequence>MGYWAHRECWSPHERRGQPTGSYFMLPTGQVPAPRVLADGQLTVWVDTAEGWLWAALPKEPERWLSRRVPEWVRHTPSPWYYSGTKDRTIHDPALVRRRLTEGEAPALLEHIMPPVNAYEGLPAEWAQTLRLGGWYPRDVTVMHALGLPLGERRVWWKIEGLPDIQALAQKLPARWKHERWPLDRKTGDSPGEGPLARHLATLLAESIPPETVAAHRAQGRALDTETLRQSTNPVIPDNATRVRLVSAGGVPYFALNAESARRQLARQTTRAHEVYAESVPGLVPLHVDANGHFVVWSDGLVHTSAEVYQPDAPHIGGTWAPKYQRLLAARSLMFSCTRAENWGDLQQARVWETWLDAEGVDSTVVHKSVSAAHGAERTITLTRHVVALSGGKQTDLWEVAAELRAPIPGRPRQHTLHTTEKEARAALDATDDGLPPVMTIAELAPYLGTTKDALRKALRRERLKRYEPYEIDSAVQTVSAEPGWRGQVGRYTEAEEPENPRAAHLYDPRVVKAWWTNRPGHGPGRGHRS</sequence>
<dbReference type="Proteomes" id="UP000735541">
    <property type="component" value="Unassembled WGS sequence"/>
</dbReference>
<dbReference type="EMBL" id="JAHUVW010000004">
    <property type="protein sequence ID" value="MBV7674156.1"/>
    <property type="molecule type" value="Genomic_DNA"/>
</dbReference>
<evidence type="ECO:0000313" key="1">
    <source>
        <dbReference type="EMBL" id="MBV7674156.1"/>
    </source>
</evidence>
<reference evidence="1 2" key="1">
    <citation type="submission" date="2021-07" db="EMBL/GenBank/DDBJ databases">
        <title>Sequencing Streptomyces halstedii LGO-A4 genome an citrus endophytic actinomycete.</title>
        <authorList>
            <person name="Samborskyy M."/>
            <person name="Scott N."/>
            <person name="Deglau R."/>
            <person name="Dickens S."/>
            <person name="Oliveira L.G."/>
        </authorList>
    </citation>
    <scope>NUCLEOTIDE SEQUENCE [LARGE SCALE GENOMIC DNA]</scope>
    <source>
        <strain evidence="1 2">LGO-A4</strain>
    </source>
</reference>
<comment type="caution">
    <text evidence="1">The sequence shown here is derived from an EMBL/GenBank/DDBJ whole genome shotgun (WGS) entry which is preliminary data.</text>
</comment>